<dbReference type="Proteomes" id="UP001241169">
    <property type="component" value="Unassembled WGS sequence"/>
</dbReference>
<evidence type="ECO:0000313" key="2">
    <source>
        <dbReference type="Proteomes" id="UP001241169"/>
    </source>
</evidence>
<comment type="caution">
    <text evidence="1">The sequence shown here is derived from an EMBL/GenBank/DDBJ whole genome shotgun (WGS) entry which is preliminary data.</text>
</comment>
<name>A0ABQ9S765_9PEZI</name>
<protein>
    <submittedName>
        <fullName evidence="1">Uncharacterized protein</fullName>
    </submittedName>
</protein>
<reference evidence="1 2" key="1">
    <citation type="submission" date="2016-10" db="EMBL/GenBank/DDBJ databases">
        <title>The genome sequence of Colletotrichum fioriniae PJ7.</title>
        <authorList>
            <person name="Baroncelli R."/>
        </authorList>
    </citation>
    <scope>NUCLEOTIDE SEQUENCE [LARGE SCALE GENOMIC DNA]</scope>
    <source>
        <strain evidence="1 2">IMI 384185</strain>
    </source>
</reference>
<dbReference type="GeneID" id="85380843"/>
<keyword evidence="2" id="KW-1185">Reference proteome</keyword>
<organism evidence="1 2">
    <name type="scientific">Colletotrichum paranaense</name>
    <dbReference type="NCBI Taxonomy" id="1914294"/>
    <lineage>
        <taxon>Eukaryota</taxon>
        <taxon>Fungi</taxon>
        <taxon>Dikarya</taxon>
        <taxon>Ascomycota</taxon>
        <taxon>Pezizomycotina</taxon>
        <taxon>Sordariomycetes</taxon>
        <taxon>Hypocreomycetidae</taxon>
        <taxon>Glomerellales</taxon>
        <taxon>Glomerellaceae</taxon>
        <taxon>Colletotrichum</taxon>
        <taxon>Colletotrichum acutatum species complex</taxon>
    </lineage>
</organism>
<dbReference type="EMBL" id="MOPA01000011">
    <property type="protein sequence ID" value="KAK1528131.1"/>
    <property type="molecule type" value="Genomic_DNA"/>
</dbReference>
<dbReference type="RefSeq" id="XP_060344477.1">
    <property type="nucleotide sequence ID" value="XM_060496944.1"/>
</dbReference>
<sequence>MASACPLPSKFCSIYTSSAAAGRWCFLPRDVKSRTEGGTCRPSANGLCSSLSLYSADCTGICVCIHIVLSRSHPIDQAQTTSRAHGFLV</sequence>
<evidence type="ECO:0000313" key="1">
    <source>
        <dbReference type="EMBL" id="KAK1528131.1"/>
    </source>
</evidence>
<gene>
    <name evidence="1" type="ORF">CPAR01_12689</name>
</gene>
<accession>A0ABQ9S765</accession>
<proteinExistence type="predicted"/>